<dbReference type="PANTHER" id="PTHR42718">
    <property type="entry name" value="MAJOR FACILITATOR SUPERFAMILY MULTIDRUG TRANSPORTER MFSC"/>
    <property type="match status" value="1"/>
</dbReference>
<evidence type="ECO:0000313" key="8">
    <source>
        <dbReference type="EMBL" id="QKS71645.1"/>
    </source>
</evidence>
<name>A0A859FHG2_9BACI</name>
<sequence length="452" mass="49015">MSTNPLTKQAKRRLTLTIVIILTFTVMNGTMFNVAIPDIADTFNLLPSQVTWVMTSYILVFAIGALMYGKLADIYPIKRLLTIGIILFATGATIGLFAQNYPMLIAARIIQAMGGATIPALSFIIPARFMPDERGRVFGTISATVAFASGLGPIAGGLVGGAFDWRYLFILSILSVFAIPFLRKWIPDEETRQGKVDIPSALLIAIAISGLLFFITMLSFIGLAVFLLMLGLFIYRTKTVDAPFIDPSLLKSRYYTTAVMTSFLGTSAMFGMIFIVPIMARSVYDLSTIQIGLLLLPGALGAALIGQRGGRVVEEKGSFRVLQVAFLLAIAGSFLISTFVGFPPYILALCIAVQYVAFPLIQSSTANLLTDLIPKERTGVGIGMFNLMNFLSGAISSALFGALLDLENVTLRFNPFAGSEVALYSNLFMMIVVITLIAITMFTLVFKSHRTS</sequence>
<feature type="transmembrane region" description="Helical" evidence="6">
    <location>
        <begin position="283"/>
        <end position="305"/>
    </location>
</feature>
<dbReference type="EMBL" id="CP041372">
    <property type="protein sequence ID" value="QKS71645.1"/>
    <property type="molecule type" value="Genomic_DNA"/>
</dbReference>
<dbReference type="KEGG" id="psua:FLK61_33715"/>
<organism evidence="8 9">
    <name type="scientific">Paenalkalicoccus suaedae</name>
    <dbReference type="NCBI Taxonomy" id="2592382"/>
    <lineage>
        <taxon>Bacteria</taxon>
        <taxon>Bacillati</taxon>
        <taxon>Bacillota</taxon>
        <taxon>Bacilli</taxon>
        <taxon>Bacillales</taxon>
        <taxon>Bacillaceae</taxon>
        <taxon>Paenalkalicoccus</taxon>
    </lineage>
</organism>
<keyword evidence="2" id="KW-0813">Transport</keyword>
<dbReference type="PROSITE" id="PS50850">
    <property type="entry name" value="MFS"/>
    <property type="match status" value="1"/>
</dbReference>
<evidence type="ECO:0000256" key="1">
    <source>
        <dbReference type="ARBA" id="ARBA00004651"/>
    </source>
</evidence>
<dbReference type="Gene3D" id="1.20.1250.20">
    <property type="entry name" value="MFS general substrate transporter like domains"/>
    <property type="match status" value="1"/>
</dbReference>
<dbReference type="GO" id="GO:0022857">
    <property type="term" value="F:transmembrane transporter activity"/>
    <property type="evidence" value="ECO:0007669"/>
    <property type="project" value="InterPro"/>
</dbReference>
<dbReference type="GO" id="GO:0005886">
    <property type="term" value="C:plasma membrane"/>
    <property type="evidence" value="ECO:0007669"/>
    <property type="project" value="UniProtKB-SubCell"/>
</dbReference>
<keyword evidence="5 6" id="KW-0472">Membrane</keyword>
<evidence type="ECO:0000259" key="7">
    <source>
        <dbReference type="PROSITE" id="PS50850"/>
    </source>
</evidence>
<keyword evidence="9" id="KW-1185">Reference proteome</keyword>
<evidence type="ECO:0000256" key="3">
    <source>
        <dbReference type="ARBA" id="ARBA00022692"/>
    </source>
</evidence>
<dbReference type="CDD" id="cd17321">
    <property type="entry name" value="MFS_MMR_MDR_like"/>
    <property type="match status" value="1"/>
</dbReference>
<feature type="transmembrane region" description="Helical" evidence="6">
    <location>
        <begin position="80"/>
        <end position="99"/>
    </location>
</feature>
<dbReference type="SUPFAM" id="SSF103473">
    <property type="entry name" value="MFS general substrate transporter"/>
    <property type="match status" value="1"/>
</dbReference>
<dbReference type="AlphaFoldDB" id="A0A859FHG2"/>
<evidence type="ECO:0000256" key="2">
    <source>
        <dbReference type="ARBA" id="ARBA00022448"/>
    </source>
</evidence>
<dbReference type="Gene3D" id="1.20.1720.10">
    <property type="entry name" value="Multidrug resistance protein D"/>
    <property type="match status" value="1"/>
</dbReference>
<feature type="domain" description="Major facilitator superfamily (MFS) profile" evidence="7">
    <location>
        <begin position="14"/>
        <end position="450"/>
    </location>
</feature>
<feature type="transmembrane region" description="Helical" evidence="6">
    <location>
        <begin position="325"/>
        <end position="358"/>
    </location>
</feature>
<evidence type="ECO:0000256" key="4">
    <source>
        <dbReference type="ARBA" id="ARBA00022989"/>
    </source>
</evidence>
<proteinExistence type="predicted"/>
<dbReference type="InterPro" id="IPR011701">
    <property type="entry name" value="MFS"/>
</dbReference>
<feature type="transmembrane region" description="Helical" evidence="6">
    <location>
        <begin position="255"/>
        <end position="276"/>
    </location>
</feature>
<dbReference type="InterPro" id="IPR036259">
    <property type="entry name" value="MFS_trans_sf"/>
</dbReference>
<feature type="transmembrane region" description="Helical" evidence="6">
    <location>
        <begin position="165"/>
        <end position="182"/>
    </location>
</feature>
<feature type="transmembrane region" description="Helical" evidence="6">
    <location>
        <begin position="202"/>
        <end position="235"/>
    </location>
</feature>
<comment type="subcellular location">
    <subcellularLocation>
        <location evidence="1">Cell membrane</location>
        <topology evidence="1">Multi-pass membrane protein</topology>
    </subcellularLocation>
</comment>
<feature type="transmembrane region" description="Helical" evidence="6">
    <location>
        <begin position="423"/>
        <end position="446"/>
    </location>
</feature>
<keyword evidence="4 6" id="KW-1133">Transmembrane helix</keyword>
<feature type="transmembrane region" description="Helical" evidence="6">
    <location>
        <begin position="14"/>
        <end position="36"/>
    </location>
</feature>
<feature type="transmembrane region" description="Helical" evidence="6">
    <location>
        <begin position="379"/>
        <end position="403"/>
    </location>
</feature>
<feature type="transmembrane region" description="Helical" evidence="6">
    <location>
        <begin position="137"/>
        <end position="159"/>
    </location>
</feature>
<dbReference type="PRINTS" id="PR01036">
    <property type="entry name" value="TCRTETB"/>
</dbReference>
<evidence type="ECO:0000256" key="5">
    <source>
        <dbReference type="ARBA" id="ARBA00023136"/>
    </source>
</evidence>
<reference evidence="9" key="1">
    <citation type="submission" date="2019-07" db="EMBL/GenBank/DDBJ databases">
        <title>Bacillus alkalisoli sp. nov. isolated from saline soil.</title>
        <authorList>
            <person name="Sun J.-Q."/>
            <person name="Xu L."/>
        </authorList>
    </citation>
    <scope>NUCLEOTIDE SEQUENCE [LARGE SCALE GENOMIC DNA]</scope>
    <source>
        <strain evidence="9">M4U3P1</strain>
    </source>
</reference>
<accession>A0A859FHG2</accession>
<dbReference type="Pfam" id="PF07690">
    <property type="entry name" value="MFS_1"/>
    <property type="match status" value="1"/>
</dbReference>
<feature type="transmembrane region" description="Helical" evidence="6">
    <location>
        <begin position="105"/>
        <end position="125"/>
    </location>
</feature>
<dbReference type="PANTHER" id="PTHR42718:SF9">
    <property type="entry name" value="MAJOR FACILITATOR SUPERFAMILY MULTIDRUG TRANSPORTER MFSC"/>
    <property type="match status" value="1"/>
</dbReference>
<gene>
    <name evidence="8" type="ORF">FLK61_33715</name>
</gene>
<dbReference type="InterPro" id="IPR020846">
    <property type="entry name" value="MFS_dom"/>
</dbReference>
<evidence type="ECO:0000256" key="6">
    <source>
        <dbReference type="SAM" id="Phobius"/>
    </source>
</evidence>
<protein>
    <submittedName>
        <fullName evidence="8">MFS transporter</fullName>
    </submittedName>
</protein>
<keyword evidence="3 6" id="KW-0812">Transmembrane</keyword>
<evidence type="ECO:0000313" key="9">
    <source>
        <dbReference type="Proteomes" id="UP000318138"/>
    </source>
</evidence>
<feature type="transmembrane region" description="Helical" evidence="6">
    <location>
        <begin position="48"/>
        <end position="68"/>
    </location>
</feature>
<dbReference type="Proteomes" id="UP000318138">
    <property type="component" value="Chromosome"/>
</dbReference>
<dbReference type="RefSeq" id="WP_176009679.1">
    <property type="nucleotide sequence ID" value="NZ_CP041372.2"/>
</dbReference>